<feature type="transmembrane region" description="Helical" evidence="5">
    <location>
        <begin position="89"/>
        <end position="107"/>
    </location>
</feature>
<evidence type="ECO:0000313" key="6">
    <source>
        <dbReference type="EMBL" id="OUD09897.1"/>
    </source>
</evidence>
<keyword evidence="7" id="KW-1185">Reference proteome</keyword>
<sequence>MIYTIYIGAALAEIAGCYCIWLWMRLDRTVYWTIPGVALLIGFAILLTLIPNDVAGRAYAAYGGVYITASVAWMWLIEGQRPSVTDISGGLVCLLGATIILVGAARAS</sequence>
<dbReference type="NCBIfam" id="NF002586">
    <property type="entry name" value="PRK02237.1"/>
    <property type="match status" value="1"/>
</dbReference>
<evidence type="ECO:0000256" key="2">
    <source>
        <dbReference type="ARBA" id="ARBA00022692"/>
    </source>
</evidence>
<dbReference type="PANTHER" id="PTHR36116">
    <property type="entry name" value="UPF0060 MEMBRANE PROTEIN YNFA"/>
    <property type="match status" value="1"/>
</dbReference>
<keyword evidence="2 5" id="KW-0812">Transmembrane</keyword>
<dbReference type="PANTHER" id="PTHR36116:SF1">
    <property type="entry name" value="UPF0060 MEMBRANE PROTEIN YNFA"/>
    <property type="match status" value="1"/>
</dbReference>
<name>A0A251WZN3_9RHOB</name>
<reference evidence="6 7" key="1">
    <citation type="submission" date="2016-12" db="EMBL/GenBank/DDBJ databases">
        <title>The draft genome sequence of HSLHS2.</title>
        <authorList>
            <person name="Hu D."/>
            <person name="Wang L."/>
            <person name="Shao Z."/>
        </authorList>
    </citation>
    <scope>NUCLEOTIDE SEQUENCE [LARGE SCALE GENOMIC DNA]</scope>
    <source>
        <strain evidence="6">MCCC 1A06712</strain>
    </source>
</reference>
<dbReference type="InterPro" id="IPR003844">
    <property type="entry name" value="UPF0060"/>
</dbReference>
<feature type="transmembrane region" description="Helical" evidence="5">
    <location>
        <begin position="59"/>
        <end position="77"/>
    </location>
</feature>
<keyword evidence="3 5" id="KW-1133">Transmembrane helix</keyword>
<protein>
    <submittedName>
        <fullName evidence="6">Uncharacterized protein</fullName>
    </submittedName>
</protein>
<feature type="transmembrane region" description="Helical" evidence="5">
    <location>
        <begin position="30"/>
        <end position="50"/>
    </location>
</feature>
<accession>A0A251WZN3</accession>
<dbReference type="AlphaFoldDB" id="A0A251WZN3"/>
<organism evidence="6 7">
    <name type="scientific">Marivivens niveibacter</name>
    <dbReference type="NCBI Taxonomy" id="1930667"/>
    <lineage>
        <taxon>Bacteria</taxon>
        <taxon>Pseudomonadati</taxon>
        <taxon>Pseudomonadota</taxon>
        <taxon>Alphaproteobacteria</taxon>
        <taxon>Rhodobacterales</taxon>
        <taxon>Paracoccaceae</taxon>
        <taxon>Marivivens group</taxon>
        <taxon>Marivivens</taxon>
    </lineage>
</organism>
<evidence type="ECO:0000313" key="7">
    <source>
        <dbReference type="Proteomes" id="UP000194664"/>
    </source>
</evidence>
<dbReference type="OrthoDB" id="123240at2"/>
<evidence type="ECO:0000256" key="1">
    <source>
        <dbReference type="ARBA" id="ARBA00022475"/>
    </source>
</evidence>
<dbReference type="RefSeq" id="WP_086451234.1">
    <property type="nucleotide sequence ID" value="NZ_MSPP01000002.1"/>
</dbReference>
<evidence type="ECO:0000256" key="4">
    <source>
        <dbReference type="ARBA" id="ARBA00023136"/>
    </source>
</evidence>
<dbReference type="Proteomes" id="UP000194664">
    <property type="component" value="Unassembled WGS sequence"/>
</dbReference>
<dbReference type="Pfam" id="PF02694">
    <property type="entry name" value="UPF0060"/>
    <property type="match status" value="1"/>
</dbReference>
<comment type="similarity">
    <text evidence="5">Belongs to the UPF0060 family.</text>
</comment>
<dbReference type="HAMAP" id="MF_00010">
    <property type="entry name" value="UPF0060"/>
    <property type="match status" value="1"/>
</dbReference>
<gene>
    <name evidence="6" type="ORF">BVC71_05790</name>
</gene>
<comment type="caution">
    <text evidence="6">The sequence shown here is derived from an EMBL/GenBank/DDBJ whole genome shotgun (WGS) entry which is preliminary data.</text>
</comment>
<keyword evidence="1 5" id="KW-1003">Cell membrane</keyword>
<keyword evidence="4 5" id="KW-0472">Membrane</keyword>
<evidence type="ECO:0000256" key="3">
    <source>
        <dbReference type="ARBA" id="ARBA00022989"/>
    </source>
</evidence>
<dbReference type="GO" id="GO:0005886">
    <property type="term" value="C:plasma membrane"/>
    <property type="evidence" value="ECO:0007669"/>
    <property type="project" value="UniProtKB-SubCell"/>
</dbReference>
<proteinExistence type="inferred from homology"/>
<dbReference type="InterPro" id="IPR037185">
    <property type="entry name" value="EmrE-like"/>
</dbReference>
<dbReference type="SUPFAM" id="SSF103481">
    <property type="entry name" value="Multidrug resistance efflux transporter EmrE"/>
    <property type="match status" value="1"/>
</dbReference>
<feature type="transmembrane region" description="Helical" evidence="5">
    <location>
        <begin position="5"/>
        <end position="24"/>
    </location>
</feature>
<dbReference type="EMBL" id="MSPP01000002">
    <property type="protein sequence ID" value="OUD09897.1"/>
    <property type="molecule type" value="Genomic_DNA"/>
</dbReference>
<evidence type="ECO:0000256" key="5">
    <source>
        <dbReference type="HAMAP-Rule" id="MF_00010"/>
    </source>
</evidence>
<comment type="subcellular location">
    <subcellularLocation>
        <location evidence="5">Cell membrane</location>
        <topology evidence="5">Multi-pass membrane protein</topology>
    </subcellularLocation>
</comment>